<feature type="transmembrane region" description="Helical" evidence="1">
    <location>
        <begin position="96"/>
        <end position="116"/>
    </location>
</feature>
<dbReference type="Proteomes" id="UP000002710">
    <property type="component" value="Chromosome"/>
</dbReference>
<dbReference type="Pfam" id="PF04657">
    <property type="entry name" value="DMT_YdcZ"/>
    <property type="match status" value="1"/>
</dbReference>
<dbReference type="PANTHER" id="PTHR34821">
    <property type="entry name" value="INNER MEMBRANE PROTEIN YDCZ"/>
    <property type="match status" value="1"/>
</dbReference>
<sequence>MSALLFVMALLAGATLPTQAGINSGLQAHWAGSPVLASLVSFSVGTAALVCWCLVTRTAPAVPVPGTTQWWHWTGGLLGAFFVSAVTFLAPRLGATTMVALILAGQVAASVLLDHFGVLGYQARSVNLPRLAGLVMVGAGVYLIRRF</sequence>
<evidence type="ECO:0000313" key="3">
    <source>
        <dbReference type="EMBL" id="ABB37053.1"/>
    </source>
</evidence>
<dbReference type="AlphaFoldDB" id="Q316U3"/>
<feature type="chain" id="PRO_5005694681" evidence="2">
    <location>
        <begin position="21"/>
        <end position="147"/>
    </location>
</feature>
<dbReference type="GO" id="GO:0005886">
    <property type="term" value="C:plasma membrane"/>
    <property type="evidence" value="ECO:0007669"/>
    <property type="project" value="TreeGrafter"/>
</dbReference>
<evidence type="ECO:0000256" key="1">
    <source>
        <dbReference type="SAM" id="Phobius"/>
    </source>
</evidence>
<evidence type="ECO:0000313" key="4">
    <source>
        <dbReference type="Proteomes" id="UP000002710"/>
    </source>
</evidence>
<organism evidence="3 4">
    <name type="scientific">Oleidesulfovibrio alaskensis (strain ATCC BAA-1058 / DSM 17464 / G20)</name>
    <name type="common">Desulfovibrio alaskensis</name>
    <dbReference type="NCBI Taxonomy" id="207559"/>
    <lineage>
        <taxon>Bacteria</taxon>
        <taxon>Pseudomonadati</taxon>
        <taxon>Thermodesulfobacteriota</taxon>
        <taxon>Desulfovibrionia</taxon>
        <taxon>Desulfovibrionales</taxon>
        <taxon>Desulfovibrionaceae</taxon>
        <taxon>Oleidesulfovibrio</taxon>
    </lineage>
</organism>
<gene>
    <name evidence="3" type="ordered locus">Dde_0252</name>
</gene>
<dbReference type="HOGENOM" id="CLU_068878_1_1_7"/>
<dbReference type="eggNOG" id="COG3238">
    <property type="taxonomic scope" value="Bacteria"/>
</dbReference>
<keyword evidence="2" id="KW-0732">Signal</keyword>
<accession>Q316U3</accession>
<dbReference type="STRING" id="207559.Dde_0252"/>
<dbReference type="KEGG" id="dde:Dde_0252"/>
<keyword evidence="1" id="KW-0812">Transmembrane</keyword>
<dbReference type="RefSeq" id="WP_011366401.1">
    <property type="nucleotide sequence ID" value="NC_007519.1"/>
</dbReference>
<feature type="transmembrane region" description="Helical" evidence="1">
    <location>
        <begin position="70"/>
        <end position="90"/>
    </location>
</feature>
<name>Q316U3_OLEA2</name>
<feature type="transmembrane region" description="Helical" evidence="1">
    <location>
        <begin position="128"/>
        <end position="144"/>
    </location>
</feature>
<proteinExistence type="predicted"/>
<reference evidence="3 4" key="1">
    <citation type="journal article" date="2011" name="J. Bacteriol.">
        <title>Complete genome sequence and updated annotation of Desulfovibrio alaskensis G20.</title>
        <authorList>
            <person name="Hauser L.J."/>
            <person name="Land M.L."/>
            <person name="Brown S.D."/>
            <person name="Larimer F."/>
            <person name="Keller K.L."/>
            <person name="Rapp-Giles B.J."/>
            <person name="Price M.N."/>
            <person name="Lin M."/>
            <person name="Bruce D.C."/>
            <person name="Detter J.C."/>
            <person name="Tapia R."/>
            <person name="Han C.S."/>
            <person name="Goodwin L.A."/>
            <person name="Cheng J.F."/>
            <person name="Pitluck S."/>
            <person name="Copeland A."/>
            <person name="Lucas S."/>
            <person name="Nolan M."/>
            <person name="Lapidus A.L."/>
            <person name="Palumbo A.V."/>
            <person name="Wall J.D."/>
        </authorList>
    </citation>
    <scope>NUCLEOTIDE SEQUENCE [LARGE SCALE GENOMIC DNA]</scope>
    <source>
        <strain evidence="4">ATCC BAA 1058 / DSM 17464 / G20</strain>
    </source>
</reference>
<dbReference type="PANTHER" id="PTHR34821:SF2">
    <property type="entry name" value="INNER MEMBRANE PROTEIN YDCZ"/>
    <property type="match status" value="1"/>
</dbReference>
<keyword evidence="4" id="KW-1185">Reference proteome</keyword>
<dbReference type="EMBL" id="CP000112">
    <property type="protein sequence ID" value="ABB37053.1"/>
    <property type="molecule type" value="Genomic_DNA"/>
</dbReference>
<feature type="signal peptide" evidence="2">
    <location>
        <begin position="1"/>
        <end position="20"/>
    </location>
</feature>
<feature type="transmembrane region" description="Helical" evidence="1">
    <location>
        <begin position="36"/>
        <end position="58"/>
    </location>
</feature>
<protein>
    <submittedName>
        <fullName evidence="3">Uncharacterized protein</fullName>
    </submittedName>
</protein>
<evidence type="ECO:0000256" key="2">
    <source>
        <dbReference type="SAM" id="SignalP"/>
    </source>
</evidence>
<keyword evidence="1" id="KW-1133">Transmembrane helix</keyword>
<dbReference type="InterPro" id="IPR006750">
    <property type="entry name" value="YdcZ"/>
</dbReference>
<keyword evidence="1" id="KW-0472">Membrane</keyword>